<dbReference type="InterPro" id="IPR050072">
    <property type="entry name" value="Peptidase_M20A"/>
</dbReference>
<dbReference type="GO" id="GO:0009014">
    <property type="term" value="F:succinyl-diaminopimelate desuccinylase activity"/>
    <property type="evidence" value="ECO:0007669"/>
    <property type="project" value="UniProtKB-EC"/>
</dbReference>
<organism evidence="13 14">
    <name type="scientific">Amycolatopsis taiwanensis</name>
    <dbReference type="NCBI Taxonomy" id="342230"/>
    <lineage>
        <taxon>Bacteria</taxon>
        <taxon>Bacillati</taxon>
        <taxon>Actinomycetota</taxon>
        <taxon>Actinomycetes</taxon>
        <taxon>Pseudonocardiales</taxon>
        <taxon>Pseudonocardiaceae</taxon>
        <taxon>Amycolatopsis</taxon>
    </lineage>
</organism>
<reference evidence="13" key="1">
    <citation type="submission" date="2023-03" db="EMBL/GenBank/DDBJ databases">
        <title>Amycolatopsis taiwanensis NBRC 103393.</title>
        <authorList>
            <person name="Ichikawa N."/>
            <person name="Sato H."/>
            <person name="Tonouchi N."/>
        </authorList>
    </citation>
    <scope>NUCLEOTIDE SEQUENCE</scope>
    <source>
        <strain evidence="13">NBRC 103393</strain>
    </source>
</reference>
<keyword evidence="9" id="KW-0862">Zinc</keyword>
<proteinExistence type="inferred from homology"/>
<dbReference type="Proteomes" id="UP001165136">
    <property type="component" value="Unassembled WGS sequence"/>
</dbReference>
<evidence type="ECO:0000256" key="3">
    <source>
        <dbReference type="ARBA" id="ARBA00005130"/>
    </source>
</evidence>
<dbReference type="AlphaFoldDB" id="A0A9W6R7M7"/>
<evidence type="ECO:0000256" key="5">
    <source>
        <dbReference type="ARBA" id="ARBA00011921"/>
    </source>
</evidence>
<evidence type="ECO:0000256" key="10">
    <source>
        <dbReference type="ARBA" id="ARBA00023285"/>
    </source>
</evidence>
<evidence type="ECO:0000313" key="14">
    <source>
        <dbReference type="Proteomes" id="UP001165136"/>
    </source>
</evidence>
<gene>
    <name evidence="13" type="ORF">Atai01_57110</name>
</gene>
<dbReference type="Pfam" id="PF01546">
    <property type="entry name" value="Peptidase_M20"/>
    <property type="match status" value="1"/>
</dbReference>
<dbReference type="InterPro" id="IPR011650">
    <property type="entry name" value="Peptidase_M20_dimer"/>
</dbReference>
<comment type="caution">
    <text evidence="13">The sequence shown here is derived from an EMBL/GenBank/DDBJ whole genome shotgun (WGS) entry which is preliminary data.</text>
</comment>
<dbReference type="EC" id="3.5.1.18" evidence="5"/>
<evidence type="ECO:0000256" key="9">
    <source>
        <dbReference type="ARBA" id="ARBA00022833"/>
    </source>
</evidence>
<evidence type="ECO:0000256" key="8">
    <source>
        <dbReference type="ARBA" id="ARBA00022801"/>
    </source>
</evidence>
<dbReference type="NCBIfam" id="TIGR01910">
    <property type="entry name" value="DapE-ArgE"/>
    <property type="match status" value="1"/>
</dbReference>
<evidence type="ECO:0000256" key="2">
    <source>
        <dbReference type="ARBA" id="ARBA00001947"/>
    </source>
</evidence>
<protein>
    <recommendedName>
        <fullName evidence="6">Probable succinyl-diaminopimelate desuccinylase</fullName>
        <ecNumber evidence="5">3.5.1.18</ecNumber>
    </recommendedName>
</protein>
<keyword evidence="14" id="KW-1185">Reference proteome</keyword>
<comment type="pathway">
    <text evidence="3">Amino-acid biosynthesis; L-lysine biosynthesis via DAP pathway; LL-2,6-diaminopimelate from (S)-tetrahydrodipicolinate (succinylase route): step 3/3.</text>
</comment>
<sequence length="386" mass="39736">MSAEAAAAAVRTDRVTALAAELIRCDTRNPPGGEQPAVERLSVVLRELGAGIEVVEPEPGRPSVLARVGSGDGPTLLVNGHIDVVPVAEADWSVPPFGGHVRDGLLYGRGACDMKGGIAAALEGLRACREAGVLPPAAIAFHLVADEETGGRVGTEALVKSGLVKADAAVVPEPSELKVGVAERGSLMAEIVVRGRAAHGSDPAAGRSAVADAARIVSALHLADFGIDAHPLLGSPTCNVGTIAGGTAVNIVAAECRLRVDRRVLPGETREEALATVTRLIDAAGEFDYDATVLAFAEGSKLDAGHPFITEVRQAAEHAPVRGLKLGTDARFLRNQLGIPSVVYGPGSMTVAHTADEYVPVAELATAARTFARLYATFRGVTSNDG</sequence>
<evidence type="ECO:0000256" key="11">
    <source>
        <dbReference type="ARBA" id="ARBA00051301"/>
    </source>
</evidence>
<dbReference type="EMBL" id="BSTI01000014">
    <property type="protein sequence ID" value="GLY69092.1"/>
    <property type="molecule type" value="Genomic_DNA"/>
</dbReference>
<keyword evidence="7" id="KW-0479">Metal-binding</keyword>
<dbReference type="PROSITE" id="PS00758">
    <property type="entry name" value="ARGE_DAPE_CPG2_1"/>
    <property type="match status" value="1"/>
</dbReference>
<feature type="domain" description="Peptidase M20 dimerisation" evidence="12">
    <location>
        <begin position="181"/>
        <end position="284"/>
    </location>
</feature>
<dbReference type="InterPro" id="IPR001261">
    <property type="entry name" value="ArgE/DapE_CS"/>
</dbReference>
<comment type="cofactor">
    <cofactor evidence="2">
        <name>Zn(2+)</name>
        <dbReference type="ChEBI" id="CHEBI:29105"/>
    </cofactor>
</comment>
<dbReference type="Gene3D" id="3.30.70.360">
    <property type="match status" value="1"/>
</dbReference>
<dbReference type="PANTHER" id="PTHR43808">
    <property type="entry name" value="ACETYLORNITHINE DEACETYLASE"/>
    <property type="match status" value="1"/>
</dbReference>
<dbReference type="Pfam" id="PF07687">
    <property type="entry name" value="M20_dimer"/>
    <property type="match status" value="1"/>
</dbReference>
<dbReference type="RefSeq" id="WP_285488800.1">
    <property type="nucleotide sequence ID" value="NZ_BSTI01000014.1"/>
</dbReference>
<evidence type="ECO:0000256" key="4">
    <source>
        <dbReference type="ARBA" id="ARBA00006247"/>
    </source>
</evidence>
<accession>A0A9W6R7M7</accession>
<dbReference type="Gene3D" id="3.40.630.10">
    <property type="entry name" value="Zn peptidases"/>
    <property type="match status" value="1"/>
</dbReference>
<dbReference type="SUPFAM" id="SSF53187">
    <property type="entry name" value="Zn-dependent exopeptidases"/>
    <property type="match status" value="1"/>
</dbReference>
<evidence type="ECO:0000256" key="1">
    <source>
        <dbReference type="ARBA" id="ARBA00001941"/>
    </source>
</evidence>
<keyword evidence="10" id="KW-0170">Cobalt</keyword>
<dbReference type="InterPro" id="IPR002933">
    <property type="entry name" value="Peptidase_M20"/>
</dbReference>
<comment type="cofactor">
    <cofactor evidence="1">
        <name>Co(2+)</name>
        <dbReference type="ChEBI" id="CHEBI:48828"/>
    </cofactor>
</comment>
<dbReference type="GO" id="GO:0046872">
    <property type="term" value="F:metal ion binding"/>
    <property type="evidence" value="ECO:0007669"/>
    <property type="project" value="UniProtKB-KW"/>
</dbReference>
<keyword evidence="8" id="KW-0378">Hydrolase</keyword>
<evidence type="ECO:0000259" key="12">
    <source>
        <dbReference type="Pfam" id="PF07687"/>
    </source>
</evidence>
<evidence type="ECO:0000256" key="7">
    <source>
        <dbReference type="ARBA" id="ARBA00022723"/>
    </source>
</evidence>
<evidence type="ECO:0000313" key="13">
    <source>
        <dbReference type="EMBL" id="GLY69092.1"/>
    </source>
</evidence>
<evidence type="ECO:0000256" key="6">
    <source>
        <dbReference type="ARBA" id="ARBA00016853"/>
    </source>
</evidence>
<dbReference type="InterPro" id="IPR036264">
    <property type="entry name" value="Bact_exopeptidase_dim_dom"/>
</dbReference>
<comment type="similarity">
    <text evidence="4">Belongs to the peptidase M20A family.</text>
</comment>
<name>A0A9W6R7M7_9PSEU</name>
<dbReference type="InterPro" id="IPR010182">
    <property type="entry name" value="ArgE/DapE"/>
</dbReference>
<dbReference type="SUPFAM" id="SSF55031">
    <property type="entry name" value="Bacterial exopeptidase dimerisation domain"/>
    <property type="match status" value="1"/>
</dbReference>
<comment type="catalytic activity">
    <reaction evidence="11">
        <text>N-succinyl-(2S,6S)-2,6-diaminopimelate + H2O = (2S,6S)-2,6-diaminopimelate + succinate</text>
        <dbReference type="Rhea" id="RHEA:22608"/>
        <dbReference type="ChEBI" id="CHEBI:15377"/>
        <dbReference type="ChEBI" id="CHEBI:30031"/>
        <dbReference type="ChEBI" id="CHEBI:57609"/>
        <dbReference type="ChEBI" id="CHEBI:58087"/>
        <dbReference type="EC" id="3.5.1.18"/>
    </reaction>
</comment>
<dbReference type="CDD" id="cd08659">
    <property type="entry name" value="M20_ArgE_DapE-like"/>
    <property type="match status" value="1"/>
</dbReference>